<dbReference type="OrthoDB" id="6258914at2759"/>
<feature type="region of interest" description="Disordered" evidence="1">
    <location>
        <begin position="319"/>
        <end position="360"/>
    </location>
</feature>
<evidence type="ECO:0000313" key="2">
    <source>
        <dbReference type="EMBL" id="VDL90202.1"/>
    </source>
</evidence>
<feature type="compositionally biased region" description="Basic and acidic residues" evidence="1">
    <location>
        <begin position="403"/>
        <end position="413"/>
    </location>
</feature>
<dbReference type="AlphaFoldDB" id="A0A183SHW9"/>
<feature type="region of interest" description="Disordered" evidence="1">
    <location>
        <begin position="147"/>
        <end position="166"/>
    </location>
</feature>
<evidence type="ECO:0000313" key="4">
    <source>
        <dbReference type="WBParaSite" id="SSLN_0000394001-mRNA-1"/>
    </source>
</evidence>
<keyword evidence="3" id="KW-1185">Reference proteome</keyword>
<dbReference type="EMBL" id="UYSU01032661">
    <property type="protein sequence ID" value="VDL90202.1"/>
    <property type="molecule type" value="Genomic_DNA"/>
</dbReference>
<protein>
    <submittedName>
        <fullName evidence="4">UDENN domain-containing protein</fullName>
    </submittedName>
</protein>
<accession>A0A183SHW9</accession>
<dbReference type="WBParaSite" id="SSLN_0000394001-mRNA-1">
    <property type="protein sequence ID" value="SSLN_0000394001-mRNA-1"/>
    <property type="gene ID" value="SSLN_0000394001"/>
</dbReference>
<reference evidence="2 3" key="2">
    <citation type="submission" date="2018-11" db="EMBL/GenBank/DDBJ databases">
        <authorList>
            <consortium name="Pathogen Informatics"/>
        </authorList>
    </citation>
    <scope>NUCLEOTIDE SEQUENCE [LARGE SCALE GENOMIC DNA]</scope>
    <source>
        <strain evidence="2 3">NST_G2</strain>
    </source>
</reference>
<proteinExistence type="predicted"/>
<gene>
    <name evidence="2" type="ORF">SSLN_LOCUS3817</name>
</gene>
<feature type="compositionally biased region" description="Low complexity" evidence="1">
    <location>
        <begin position="319"/>
        <end position="329"/>
    </location>
</feature>
<organism evidence="4">
    <name type="scientific">Schistocephalus solidus</name>
    <name type="common">Tapeworm</name>
    <dbReference type="NCBI Taxonomy" id="70667"/>
    <lineage>
        <taxon>Eukaryota</taxon>
        <taxon>Metazoa</taxon>
        <taxon>Spiralia</taxon>
        <taxon>Lophotrochozoa</taxon>
        <taxon>Platyhelminthes</taxon>
        <taxon>Cestoda</taxon>
        <taxon>Eucestoda</taxon>
        <taxon>Diphyllobothriidea</taxon>
        <taxon>Diphyllobothriidae</taxon>
        <taxon>Schistocephalus</taxon>
    </lineage>
</organism>
<name>A0A183SHW9_SCHSO</name>
<feature type="compositionally biased region" description="Polar residues" evidence="1">
    <location>
        <begin position="462"/>
        <end position="483"/>
    </location>
</feature>
<evidence type="ECO:0000256" key="1">
    <source>
        <dbReference type="SAM" id="MobiDB-lite"/>
    </source>
</evidence>
<feature type="region of interest" description="Disordered" evidence="1">
    <location>
        <begin position="236"/>
        <end position="255"/>
    </location>
</feature>
<sequence>MAARKSVLFASPVRTTAMPVWVRDAKEGTVRKTAEVTASPKPVLDLYEVRESILEQIRNKEALPLRRVRGRIGEKIDRVADKSSSKGIAGTNDLIGLRCTDRTHLSDVPRTLSRRSGSGRLNVYERRPSVGDVNTGDIDVCDQTSEATSAFPLPSPPLPPPPPPPPPAEFIEADLKASTALAQPTPTGTTITTASISQGVRSGLYQSAGSFRNTLRIQKTSARGFKEVSFCSTRQLSNGAKSQPPAEALPGCSPGLCGKETKYSSKTAPSYRREKIDIPEKGVPVRLHEDRSAKPMATRKFLDPCSPLRILDSAYPSSSLSSSVAASSSETGHTEDFPVSRTRAYHQREVRRPPSAGASRVLKSNGLGMQGFDLQHDVTQKFNKSPLVYQFHRYGRKTTPEAAAEREPKHLENKGTSVGRGSFPDARRPTVKSVGTECNGSDVEDEWKRRENSGVDGALSSRPASQAYSKFHPASQQTSEMKKTPTTMVSLRFAEVEEGFALGKYTSTLLEKAPRTQDDTEVAAEYTSRQPLIYFSLPRPKRLTLGEKERGTVAKGEPLERIPPRIRYCISSNADRFKDFAPQPSSPMSKEDSGIQTGIEDGDVNACNQQVLSGRSAWRSRSGILSTFHASSVATEAQTTTSDSTFLGAGCSKSTWSFPRHSIYEEQSIRQTEAPAERLIALPSPAGRTTCPPHHYTGLGMFQGLAPKVTRSNSHSSTSFGLFPFLVNWRDEAACNEIHKPLVVHLWINLLTMNLGLTRERVLPRIALRC</sequence>
<feature type="compositionally biased region" description="Pro residues" evidence="1">
    <location>
        <begin position="153"/>
        <end position="166"/>
    </location>
</feature>
<evidence type="ECO:0000313" key="3">
    <source>
        <dbReference type="Proteomes" id="UP000275846"/>
    </source>
</evidence>
<reference evidence="4" key="1">
    <citation type="submission" date="2016-06" db="UniProtKB">
        <authorList>
            <consortium name="WormBaseParasite"/>
        </authorList>
    </citation>
    <scope>IDENTIFICATION</scope>
</reference>
<feature type="region of interest" description="Disordered" evidence="1">
    <location>
        <begin position="399"/>
        <end position="483"/>
    </location>
</feature>
<dbReference type="Proteomes" id="UP000275846">
    <property type="component" value="Unassembled WGS sequence"/>
</dbReference>